<reference evidence="7 8" key="1">
    <citation type="submission" date="2015-06" db="EMBL/GenBank/DDBJ databases">
        <title>Draft genome assembly of filamentous brackish cyanobacterium Limnoraphis robusta strain CS-951.</title>
        <authorList>
            <person name="Willis A."/>
            <person name="Parks M."/>
            <person name="Burford M.A."/>
        </authorList>
    </citation>
    <scope>NUCLEOTIDE SEQUENCE [LARGE SCALE GENOMIC DNA]</scope>
    <source>
        <strain evidence="7 8">CS-951</strain>
    </source>
</reference>
<evidence type="ECO:0000313" key="8">
    <source>
        <dbReference type="Proteomes" id="UP000033607"/>
    </source>
</evidence>
<keyword evidence="5" id="KW-0472">Membrane</keyword>
<keyword evidence="4 7" id="KW-0808">Transferase</keyword>
<comment type="similarity">
    <text evidence="2">Belongs to the glycosyltransferase 2 family.</text>
</comment>
<protein>
    <submittedName>
        <fullName evidence="7">Glycosyltransferase</fullName>
    </submittedName>
</protein>
<feature type="transmembrane region" description="Helical" evidence="5">
    <location>
        <begin position="252"/>
        <end position="282"/>
    </location>
</feature>
<dbReference type="CDD" id="cd04186">
    <property type="entry name" value="GT_2_like_c"/>
    <property type="match status" value="1"/>
</dbReference>
<dbReference type="InterPro" id="IPR001173">
    <property type="entry name" value="Glyco_trans_2-like"/>
</dbReference>
<dbReference type="GO" id="GO:0016757">
    <property type="term" value="F:glycosyltransferase activity"/>
    <property type="evidence" value="ECO:0007669"/>
    <property type="project" value="UniProtKB-KW"/>
</dbReference>
<dbReference type="RefSeq" id="WP_046281001.1">
    <property type="nucleotide sequence ID" value="NZ_LATL02000286.1"/>
</dbReference>
<dbReference type="PANTHER" id="PTHR43179:SF12">
    <property type="entry name" value="GALACTOFURANOSYLTRANSFERASE GLFT2"/>
    <property type="match status" value="1"/>
</dbReference>
<keyword evidence="5" id="KW-1133">Transmembrane helix</keyword>
<dbReference type="PANTHER" id="PTHR43179">
    <property type="entry name" value="RHAMNOSYLTRANSFERASE WBBL"/>
    <property type="match status" value="1"/>
</dbReference>
<proteinExistence type="inferred from homology"/>
<comment type="pathway">
    <text evidence="1">Cell wall biogenesis; cell wall polysaccharide biosynthesis.</text>
</comment>
<keyword evidence="3" id="KW-0328">Glycosyltransferase</keyword>
<name>A0A0F5YAZ0_9CYAN</name>
<evidence type="ECO:0000259" key="6">
    <source>
        <dbReference type="Pfam" id="PF00535"/>
    </source>
</evidence>
<feature type="domain" description="Glycosyltransferase 2-like" evidence="6">
    <location>
        <begin position="25"/>
        <end position="197"/>
    </location>
</feature>
<evidence type="ECO:0000256" key="3">
    <source>
        <dbReference type="ARBA" id="ARBA00022676"/>
    </source>
</evidence>
<feature type="transmembrane region" description="Helical" evidence="5">
    <location>
        <begin position="288"/>
        <end position="306"/>
    </location>
</feature>
<dbReference type="Pfam" id="PF00535">
    <property type="entry name" value="Glycos_transf_2"/>
    <property type="match status" value="1"/>
</dbReference>
<organism evidence="7 8">
    <name type="scientific">Limnoraphis robusta CS-951</name>
    <dbReference type="NCBI Taxonomy" id="1637645"/>
    <lineage>
        <taxon>Bacteria</taxon>
        <taxon>Bacillati</taxon>
        <taxon>Cyanobacteriota</taxon>
        <taxon>Cyanophyceae</taxon>
        <taxon>Oscillatoriophycideae</taxon>
        <taxon>Oscillatoriales</taxon>
        <taxon>Sirenicapillariaceae</taxon>
        <taxon>Limnoraphis</taxon>
    </lineage>
</organism>
<dbReference type="Proteomes" id="UP000033607">
    <property type="component" value="Unassembled WGS sequence"/>
</dbReference>
<dbReference type="SUPFAM" id="SSF53448">
    <property type="entry name" value="Nucleotide-diphospho-sugar transferases"/>
    <property type="match status" value="1"/>
</dbReference>
<accession>A0A0F5YAZ0</accession>
<evidence type="ECO:0000256" key="5">
    <source>
        <dbReference type="SAM" id="Phobius"/>
    </source>
</evidence>
<evidence type="ECO:0000256" key="2">
    <source>
        <dbReference type="ARBA" id="ARBA00006739"/>
    </source>
</evidence>
<dbReference type="AlphaFoldDB" id="A0A0F5YAZ0"/>
<dbReference type="EMBL" id="LATL02000286">
    <property type="protein sequence ID" value="KKD35777.1"/>
    <property type="molecule type" value="Genomic_DNA"/>
</dbReference>
<sequence>MYSRKIIQPGAETPNVSSLKKPEITVAVVTYNGKNVIQRCLDSLQSQTYKPAKILVIDNNSTDHTPEWVEDHYSQIKVIRLDSNRGPNPARNQGILNTPDDHLTLLVDDDAILAEDCLSELVKAYYRYPEAAIWAPRLVYHDQPDMIQHEGVFIHYTAEAILLNSDKPLNQGVKDITQVHAVSGTCLLVSKSAAETIGLFDEDYFFGRTDGEFSFRLTTSGHQLYTVPRAICYHRVKKRGLSKVFYQVRNRWYFILTIYSLRTLMVLMPALLIYEVSLIAFLMLKGNIITYFQGILAVIASLPKLFKKRKLVQSLKTVSDRELLKNESMYMRDDLLKSKAQAFFKSKLDQFFKIYWNLVYPLI</sequence>
<gene>
    <name evidence="7" type="ORF">WN50_23350</name>
</gene>
<evidence type="ECO:0000256" key="4">
    <source>
        <dbReference type="ARBA" id="ARBA00022679"/>
    </source>
</evidence>
<evidence type="ECO:0000256" key="1">
    <source>
        <dbReference type="ARBA" id="ARBA00004776"/>
    </source>
</evidence>
<comment type="caution">
    <text evidence="7">The sequence shown here is derived from an EMBL/GenBank/DDBJ whole genome shotgun (WGS) entry which is preliminary data.</text>
</comment>
<evidence type="ECO:0000313" key="7">
    <source>
        <dbReference type="EMBL" id="KKD35777.1"/>
    </source>
</evidence>
<dbReference type="Gene3D" id="3.90.550.10">
    <property type="entry name" value="Spore Coat Polysaccharide Biosynthesis Protein SpsA, Chain A"/>
    <property type="match status" value="1"/>
</dbReference>
<dbReference type="OrthoDB" id="452659at2"/>
<dbReference type="InterPro" id="IPR029044">
    <property type="entry name" value="Nucleotide-diphossugar_trans"/>
</dbReference>
<keyword evidence="5" id="KW-0812">Transmembrane</keyword>